<keyword evidence="4" id="KW-0812">Transmembrane</keyword>
<dbReference type="PANTHER" id="PTHR46093:SF18">
    <property type="entry name" value="FIBRONECTIN TYPE-III DOMAIN-CONTAINING PROTEIN"/>
    <property type="match status" value="1"/>
</dbReference>
<dbReference type="PANTHER" id="PTHR46093">
    <property type="entry name" value="ACYL-COA-BINDING DOMAIN-CONTAINING PROTEIN 5"/>
    <property type="match status" value="1"/>
</dbReference>
<evidence type="ECO:0000313" key="5">
    <source>
        <dbReference type="EMBL" id="KAG0316496.1"/>
    </source>
</evidence>
<dbReference type="OrthoDB" id="10251809at2759"/>
<reference evidence="5" key="1">
    <citation type="journal article" date="2020" name="Fungal Divers.">
        <title>Resolving the Mortierellaceae phylogeny through synthesis of multi-gene phylogenetics and phylogenomics.</title>
        <authorList>
            <person name="Vandepol N."/>
            <person name="Liber J."/>
            <person name="Desiro A."/>
            <person name="Na H."/>
            <person name="Kennedy M."/>
            <person name="Barry K."/>
            <person name="Grigoriev I.V."/>
            <person name="Miller A.N."/>
            <person name="O'Donnell K."/>
            <person name="Stajich J.E."/>
            <person name="Bonito G."/>
        </authorList>
    </citation>
    <scope>NUCLEOTIDE SEQUENCE</scope>
    <source>
        <strain evidence="5">NVP60</strain>
    </source>
</reference>
<accession>A0A9P6RDS0</accession>
<dbReference type="Proteomes" id="UP000823405">
    <property type="component" value="Unassembled WGS sequence"/>
</dbReference>
<keyword evidence="6" id="KW-1185">Reference proteome</keyword>
<keyword evidence="4" id="KW-0472">Membrane</keyword>
<keyword evidence="2" id="KW-0677">Repeat</keyword>
<sequence>MLPKCPTSDRLLDATPVYVAAFARTVNKLYVAGGECKVGDVNNSYKQTISLDLTIPWNNTSPAWTQLAKGPVQSQNTAVFSPDEQTLLAFHIDGTNSPWKYNIQNDSWQEWSAIKFENAEHSGIGAVMDPSTGLIYLAGGYEDVDPEAPYRMRMDIVDPITQTFHTIDLPDPQKNFHFRSYYGCVWSKYRNSILYWGGYNTYFYDPWPVDNEVTELVPSTMTWSMLKTRGGGPARRYGHCMVANEDGDKIVIYGGNIIISNGNDITTGQLWVLDLVTLTWSQGPSGPTREVPVCTIAGDYFLIWGGMVNHTMQASSEMLIFNFNTSTYVKQYTPPAYYKDLKPPPTPPTRTKAPWDTDGRTALIANNKDPDRSPLPTRAIIGGVVGGLVLVGIVVGMFFMRQRWRQGQPQDSRALKKENAPKGQKGLLERLWGGNGKGRDLSKDANNHPQELKEDDDEQERTFRALEEEQRDLDLQRQTLVQQHQEFNPRMPMDHKRAPTALIDDKVEIIPSPIPPSRPGPDTVYSVSYSPENLQDRKTVQGVTGPIGMFLGDSYVDDGPTRESELAQDMIEPVYDPSPVVNSAIPDVVYELSPDVGMNWTKQRQANHPHSVVTP</sequence>
<dbReference type="Pfam" id="PF24681">
    <property type="entry name" value="Kelch_KLHDC2_KLHL20_DRC7"/>
    <property type="match status" value="1"/>
</dbReference>
<dbReference type="EMBL" id="JAAAIN010000300">
    <property type="protein sequence ID" value="KAG0316496.1"/>
    <property type="molecule type" value="Genomic_DNA"/>
</dbReference>
<dbReference type="InterPro" id="IPR015915">
    <property type="entry name" value="Kelch-typ_b-propeller"/>
</dbReference>
<dbReference type="AlphaFoldDB" id="A0A9P6RDS0"/>
<gene>
    <name evidence="5" type="ORF">BGZ97_006796</name>
</gene>
<proteinExistence type="predicted"/>
<name>A0A9P6RDS0_9FUNG</name>
<evidence type="ECO:0000256" key="2">
    <source>
        <dbReference type="ARBA" id="ARBA00022737"/>
    </source>
</evidence>
<keyword evidence="4" id="KW-1133">Transmembrane helix</keyword>
<evidence type="ECO:0000313" key="6">
    <source>
        <dbReference type="Proteomes" id="UP000823405"/>
    </source>
</evidence>
<organism evidence="5 6">
    <name type="scientific">Linnemannia gamsii</name>
    <dbReference type="NCBI Taxonomy" id="64522"/>
    <lineage>
        <taxon>Eukaryota</taxon>
        <taxon>Fungi</taxon>
        <taxon>Fungi incertae sedis</taxon>
        <taxon>Mucoromycota</taxon>
        <taxon>Mortierellomycotina</taxon>
        <taxon>Mortierellomycetes</taxon>
        <taxon>Mortierellales</taxon>
        <taxon>Mortierellaceae</taxon>
        <taxon>Linnemannia</taxon>
    </lineage>
</organism>
<evidence type="ECO:0000256" key="4">
    <source>
        <dbReference type="SAM" id="Phobius"/>
    </source>
</evidence>
<feature type="region of interest" description="Disordered" evidence="3">
    <location>
        <begin position="406"/>
        <end position="460"/>
    </location>
</feature>
<dbReference type="SUPFAM" id="SSF117281">
    <property type="entry name" value="Kelch motif"/>
    <property type="match status" value="1"/>
</dbReference>
<dbReference type="Gene3D" id="2.120.10.80">
    <property type="entry name" value="Kelch-type beta propeller"/>
    <property type="match status" value="2"/>
</dbReference>
<protein>
    <recommendedName>
        <fullName evidence="7">Galactose oxidase</fullName>
    </recommendedName>
</protein>
<evidence type="ECO:0008006" key="7">
    <source>
        <dbReference type="Google" id="ProtNLM"/>
    </source>
</evidence>
<comment type="caution">
    <text evidence="5">The sequence shown here is derived from an EMBL/GenBank/DDBJ whole genome shotgun (WGS) entry which is preliminary data.</text>
</comment>
<evidence type="ECO:0000256" key="3">
    <source>
        <dbReference type="SAM" id="MobiDB-lite"/>
    </source>
</evidence>
<feature type="compositionally biased region" description="Basic and acidic residues" evidence="3">
    <location>
        <begin position="437"/>
        <end position="452"/>
    </location>
</feature>
<keyword evidence="1" id="KW-0880">Kelch repeat</keyword>
<feature type="transmembrane region" description="Helical" evidence="4">
    <location>
        <begin position="379"/>
        <end position="400"/>
    </location>
</feature>
<evidence type="ECO:0000256" key="1">
    <source>
        <dbReference type="ARBA" id="ARBA00022441"/>
    </source>
</evidence>